<protein>
    <submittedName>
        <fullName evidence="1">Uncharacterized protein</fullName>
    </submittedName>
</protein>
<keyword evidence="2" id="KW-1185">Reference proteome</keyword>
<dbReference type="EMBL" id="JAAGWY010000002">
    <property type="protein sequence ID" value="NEN05834.1"/>
    <property type="molecule type" value="Genomic_DNA"/>
</dbReference>
<dbReference type="AlphaFoldDB" id="A0A6L9XXS4"/>
<reference evidence="1 2" key="1">
    <citation type="journal article" date="2014" name="J. Microbiol.">
        <title>Diaminobutyricibacter tongyongensis gen. nov., sp. nov. and Homoserinibacter gongjuensis gen. nov., sp. nov. belong to the family Microbacteriaceae.</title>
        <authorList>
            <person name="Kim S.J."/>
            <person name="Ahn J.H."/>
            <person name="Weon H.Y."/>
            <person name="Hamada M."/>
            <person name="Suzuki K."/>
            <person name="Kwon S.W."/>
        </authorList>
    </citation>
    <scope>NUCLEOTIDE SEQUENCE [LARGE SCALE GENOMIC DNA]</scope>
    <source>
        <strain evidence="1 2">NBRC 108724</strain>
    </source>
</reference>
<name>A0A6L9XXS4_9MICO</name>
<evidence type="ECO:0000313" key="1">
    <source>
        <dbReference type="EMBL" id="NEN05834.1"/>
    </source>
</evidence>
<evidence type="ECO:0000313" key="2">
    <source>
        <dbReference type="Proteomes" id="UP000474967"/>
    </source>
</evidence>
<dbReference type="Proteomes" id="UP000474967">
    <property type="component" value="Unassembled WGS sequence"/>
</dbReference>
<accession>A0A6L9XXS4</accession>
<sequence>MSLSDLLLRLGSQAKDLEDSATAHQAETDIKLKTRASELHETLSNVKVAIGQQLYADTDATTTRLTDLQRTIADGFQTLRAEADTRRIDPTVKPRTAAQLAELDAEDAVDFALYALQEAEYFVLAAIAARDAGGELASGA</sequence>
<comment type="caution">
    <text evidence="1">The sequence shown here is derived from an EMBL/GenBank/DDBJ whole genome shotgun (WGS) entry which is preliminary data.</text>
</comment>
<gene>
    <name evidence="1" type="ORF">G3T36_08105</name>
</gene>
<dbReference type="RefSeq" id="WP_163289177.1">
    <property type="nucleotide sequence ID" value="NZ_JAAGWY010000002.1"/>
</dbReference>
<proteinExistence type="predicted"/>
<organism evidence="1 2">
    <name type="scientific">Leifsonia tongyongensis</name>
    <dbReference type="NCBI Taxonomy" id="1268043"/>
    <lineage>
        <taxon>Bacteria</taxon>
        <taxon>Bacillati</taxon>
        <taxon>Actinomycetota</taxon>
        <taxon>Actinomycetes</taxon>
        <taxon>Micrococcales</taxon>
        <taxon>Microbacteriaceae</taxon>
        <taxon>Leifsonia</taxon>
    </lineage>
</organism>